<evidence type="ECO:0000256" key="1">
    <source>
        <dbReference type="ARBA" id="ARBA00023015"/>
    </source>
</evidence>
<keyword evidence="3" id="KW-0804">Transcription</keyword>
<keyword evidence="2" id="KW-0238">DNA-binding</keyword>
<evidence type="ECO:0000313" key="6">
    <source>
        <dbReference type="Proteomes" id="UP001230220"/>
    </source>
</evidence>
<keyword evidence="1" id="KW-0805">Transcription regulation</keyword>
<evidence type="ECO:0000256" key="3">
    <source>
        <dbReference type="ARBA" id="ARBA00023163"/>
    </source>
</evidence>
<name>A0ABU0DZ31_9FIRM</name>
<dbReference type="PANTHER" id="PTHR47504">
    <property type="entry name" value="RIGHT ORIGIN-BINDING PROTEIN"/>
    <property type="match status" value="1"/>
</dbReference>
<proteinExistence type="predicted"/>
<evidence type="ECO:0000259" key="4">
    <source>
        <dbReference type="PROSITE" id="PS01124"/>
    </source>
</evidence>
<dbReference type="InterPro" id="IPR050959">
    <property type="entry name" value="MarA-like"/>
</dbReference>
<dbReference type="PROSITE" id="PS01124">
    <property type="entry name" value="HTH_ARAC_FAMILY_2"/>
    <property type="match status" value="1"/>
</dbReference>
<sequence>MHAWEAIQTTVDYIEEHTQETIKIEELARLAALSPFYYQRLFKRLVKTSVNDYIKLRRLAQSSKEVLESNQRILDIALKYQFSNHANYSRAFKDVYGVTPDECRKNKIPLNHFVKPELLLNYVMMDEGVPLITDGIVIEITRRFEEERYFVGIEKEISIEELMSSEATGVASINYIWEELRSRMKDIPHIAEGKKEFNAIYLGTAREGNCMYMAGIEVEDNIEVVGFTTFVLPAQEYLVTEFEAESFDELVNTAVYKADDFTARWQKKHKLITTGPFAAGIYGPRDGEVAYLEHLITVKDEE</sequence>
<dbReference type="SUPFAM" id="SSF55136">
    <property type="entry name" value="Probable bacterial effector-binding domain"/>
    <property type="match status" value="1"/>
</dbReference>
<comment type="caution">
    <text evidence="5">The sequence shown here is derived from an EMBL/GenBank/DDBJ whole genome shotgun (WGS) entry which is preliminary data.</text>
</comment>
<dbReference type="InterPro" id="IPR029441">
    <property type="entry name" value="Cass2"/>
</dbReference>
<dbReference type="InterPro" id="IPR009057">
    <property type="entry name" value="Homeodomain-like_sf"/>
</dbReference>
<dbReference type="Proteomes" id="UP001230220">
    <property type="component" value="Unassembled WGS sequence"/>
</dbReference>
<dbReference type="Pfam" id="PF14526">
    <property type="entry name" value="Cass2"/>
    <property type="match status" value="1"/>
</dbReference>
<reference evidence="5 6" key="1">
    <citation type="submission" date="2023-07" db="EMBL/GenBank/DDBJ databases">
        <title>Genomic Encyclopedia of Type Strains, Phase IV (KMG-IV): sequencing the most valuable type-strain genomes for metagenomic binning, comparative biology and taxonomic classification.</title>
        <authorList>
            <person name="Goeker M."/>
        </authorList>
    </citation>
    <scope>NUCLEOTIDE SEQUENCE [LARGE SCALE GENOMIC DNA]</scope>
    <source>
        <strain evidence="5 6">DSM 16784</strain>
    </source>
</reference>
<dbReference type="Pfam" id="PF12833">
    <property type="entry name" value="HTH_18"/>
    <property type="match status" value="1"/>
</dbReference>
<dbReference type="PROSITE" id="PS00041">
    <property type="entry name" value="HTH_ARAC_FAMILY_1"/>
    <property type="match status" value="1"/>
</dbReference>
<dbReference type="EMBL" id="JAUSUR010000001">
    <property type="protein sequence ID" value="MDQ0359887.1"/>
    <property type="molecule type" value="Genomic_DNA"/>
</dbReference>
<protein>
    <submittedName>
        <fullName evidence="5">AraC-like DNA-binding protein/predicted transcriptional regulator YdeE</fullName>
    </submittedName>
</protein>
<dbReference type="InterPro" id="IPR011256">
    <property type="entry name" value="Reg_factor_effector_dom_sf"/>
</dbReference>
<dbReference type="RefSeq" id="WP_307405374.1">
    <property type="nucleotide sequence ID" value="NZ_JAUSUR010000001.1"/>
</dbReference>
<dbReference type="SUPFAM" id="SSF46689">
    <property type="entry name" value="Homeodomain-like"/>
    <property type="match status" value="2"/>
</dbReference>
<dbReference type="SMART" id="SM00342">
    <property type="entry name" value="HTH_ARAC"/>
    <property type="match status" value="1"/>
</dbReference>
<dbReference type="PANTHER" id="PTHR47504:SF5">
    <property type="entry name" value="RIGHT ORIGIN-BINDING PROTEIN"/>
    <property type="match status" value="1"/>
</dbReference>
<gene>
    <name evidence="5" type="ORF">J2S15_000618</name>
</gene>
<dbReference type="Gene3D" id="1.10.10.60">
    <property type="entry name" value="Homeodomain-like"/>
    <property type="match status" value="2"/>
</dbReference>
<accession>A0ABU0DZ31</accession>
<organism evidence="5 6">
    <name type="scientific">Breznakia pachnodae</name>
    <dbReference type="NCBI Taxonomy" id="265178"/>
    <lineage>
        <taxon>Bacteria</taxon>
        <taxon>Bacillati</taxon>
        <taxon>Bacillota</taxon>
        <taxon>Erysipelotrichia</taxon>
        <taxon>Erysipelotrichales</taxon>
        <taxon>Erysipelotrichaceae</taxon>
        <taxon>Breznakia</taxon>
    </lineage>
</organism>
<evidence type="ECO:0000256" key="2">
    <source>
        <dbReference type="ARBA" id="ARBA00023125"/>
    </source>
</evidence>
<dbReference type="InterPro" id="IPR018060">
    <property type="entry name" value="HTH_AraC"/>
</dbReference>
<dbReference type="Gene3D" id="3.20.80.10">
    <property type="entry name" value="Regulatory factor, effector binding domain"/>
    <property type="match status" value="1"/>
</dbReference>
<evidence type="ECO:0000313" key="5">
    <source>
        <dbReference type="EMBL" id="MDQ0359887.1"/>
    </source>
</evidence>
<dbReference type="InterPro" id="IPR018062">
    <property type="entry name" value="HTH_AraC-typ_CS"/>
</dbReference>
<keyword evidence="6" id="KW-1185">Reference proteome</keyword>
<feature type="domain" description="HTH araC/xylS-type" evidence="4">
    <location>
        <begin position="8"/>
        <end position="106"/>
    </location>
</feature>